<evidence type="ECO:0000256" key="1">
    <source>
        <dbReference type="ARBA" id="ARBA00004651"/>
    </source>
</evidence>
<dbReference type="Pfam" id="PF12698">
    <property type="entry name" value="ABC2_membrane_3"/>
    <property type="match status" value="1"/>
</dbReference>
<dbReference type="InterPro" id="IPR051449">
    <property type="entry name" value="ABC-2_transporter_component"/>
</dbReference>
<comment type="similarity">
    <text evidence="2">Belongs to the ABC-2 integral membrane protein family.</text>
</comment>
<evidence type="ECO:0000256" key="6">
    <source>
        <dbReference type="ARBA" id="ARBA00022989"/>
    </source>
</evidence>
<dbReference type="InterPro" id="IPR047817">
    <property type="entry name" value="ABC2_TM_bact-type"/>
</dbReference>
<dbReference type="EMBL" id="BAABDL010000040">
    <property type="protein sequence ID" value="GAA4063121.1"/>
    <property type="molecule type" value="Genomic_DNA"/>
</dbReference>
<evidence type="ECO:0000256" key="5">
    <source>
        <dbReference type="ARBA" id="ARBA00022692"/>
    </source>
</evidence>
<organism evidence="10 11">
    <name type="scientific">Amphibacillus indicireducens</name>
    <dbReference type="NCBI Taxonomy" id="1076330"/>
    <lineage>
        <taxon>Bacteria</taxon>
        <taxon>Bacillati</taxon>
        <taxon>Bacillota</taxon>
        <taxon>Bacilli</taxon>
        <taxon>Bacillales</taxon>
        <taxon>Bacillaceae</taxon>
        <taxon>Amphibacillus</taxon>
    </lineage>
</organism>
<evidence type="ECO:0000313" key="11">
    <source>
        <dbReference type="Proteomes" id="UP001501734"/>
    </source>
</evidence>
<dbReference type="PANTHER" id="PTHR30294">
    <property type="entry name" value="MEMBRANE COMPONENT OF ABC TRANSPORTER YHHJ-RELATED"/>
    <property type="match status" value="1"/>
</dbReference>
<evidence type="ECO:0000256" key="7">
    <source>
        <dbReference type="ARBA" id="ARBA00023136"/>
    </source>
</evidence>
<dbReference type="PROSITE" id="PS51012">
    <property type="entry name" value="ABC_TM2"/>
    <property type="match status" value="1"/>
</dbReference>
<keyword evidence="6 8" id="KW-1133">Transmembrane helix</keyword>
<evidence type="ECO:0000313" key="10">
    <source>
        <dbReference type="EMBL" id="GAA4063121.1"/>
    </source>
</evidence>
<evidence type="ECO:0000256" key="4">
    <source>
        <dbReference type="ARBA" id="ARBA00022475"/>
    </source>
</evidence>
<keyword evidence="11" id="KW-1185">Reference proteome</keyword>
<accession>A0ABP7VCQ5</accession>
<feature type="transmembrane region" description="Helical" evidence="8">
    <location>
        <begin position="166"/>
        <end position="188"/>
    </location>
</feature>
<reference evidence="11" key="1">
    <citation type="journal article" date="2019" name="Int. J. Syst. Evol. Microbiol.">
        <title>The Global Catalogue of Microorganisms (GCM) 10K type strain sequencing project: providing services to taxonomists for standard genome sequencing and annotation.</title>
        <authorList>
            <consortium name="The Broad Institute Genomics Platform"/>
            <consortium name="The Broad Institute Genome Sequencing Center for Infectious Disease"/>
            <person name="Wu L."/>
            <person name="Ma J."/>
        </authorList>
    </citation>
    <scope>NUCLEOTIDE SEQUENCE [LARGE SCALE GENOMIC DNA]</scope>
    <source>
        <strain evidence="11">JCM 17250</strain>
    </source>
</reference>
<evidence type="ECO:0000256" key="2">
    <source>
        <dbReference type="ARBA" id="ARBA00007783"/>
    </source>
</evidence>
<keyword evidence="5 8" id="KW-0812">Transmembrane</keyword>
<dbReference type="InterPro" id="IPR013525">
    <property type="entry name" value="ABC2_TM"/>
</dbReference>
<dbReference type="PANTHER" id="PTHR30294:SF29">
    <property type="entry name" value="MULTIDRUG ABC TRANSPORTER PERMEASE YBHS-RELATED"/>
    <property type="match status" value="1"/>
</dbReference>
<comment type="subcellular location">
    <subcellularLocation>
        <location evidence="1">Cell membrane</location>
        <topology evidence="1">Multi-pass membrane protein</topology>
    </subcellularLocation>
</comment>
<dbReference type="Proteomes" id="UP001501734">
    <property type="component" value="Unassembled WGS sequence"/>
</dbReference>
<dbReference type="RefSeq" id="WP_344910428.1">
    <property type="nucleotide sequence ID" value="NZ_BAABDL010000040.1"/>
</dbReference>
<evidence type="ECO:0000256" key="3">
    <source>
        <dbReference type="ARBA" id="ARBA00022448"/>
    </source>
</evidence>
<proteinExistence type="inferred from homology"/>
<feature type="transmembrane region" description="Helical" evidence="8">
    <location>
        <begin position="332"/>
        <end position="354"/>
    </location>
</feature>
<feature type="transmembrane region" description="Helical" evidence="8">
    <location>
        <begin position="209"/>
        <end position="231"/>
    </location>
</feature>
<evidence type="ECO:0000256" key="8">
    <source>
        <dbReference type="SAM" id="Phobius"/>
    </source>
</evidence>
<gene>
    <name evidence="10" type="ORF">GCM10022410_07320</name>
</gene>
<keyword evidence="4" id="KW-1003">Cell membrane</keyword>
<feature type="transmembrane region" description="Helical" evidence="8">
    <location>
        <begin position="277"/>
        <end position="295"/>
    </location>
</feature>
<protein>
    <recommendedName>
        <fullName evidence="9">ABC transmembrane type-2 domain-containing protein</fullName>
    </recommendedName>
</protein>
<feature type="domain" description="ABC transmembrane type-2" evidence="9">
    <location>
        <begin position="128"/>
        <end position="357"/>
    </location>
</feature>
<evidence type="ECO:0000259" key="9">
    <source>
        <dbReference type="PROSITE" id="PS51012"/>
    </source>
</evidence>
<name>A0ABP7VCQ5_9BACI</name>
<feature type="transmembrane region" description="Helical" evidence="8">
    <location>
        <begin position="243"/>
        <end position="265"/>
    </location>
</feature>
<sequence length="358" mass="40678">MWSVFNLQWLRLKREPILVLSFIAMTILFVLFIGGTQGEQTITVQTFSDQLTESELDEWVDELNNVTGFEFHVSDRETIENQLKLSQISYALELNYLDYHYLVGQDSFFINAVNQYVEQYYRTKLRIDEIAELFPDRSIELQNYITVESESLANSVSSSDEEGAHVVSGMTLYFVLYTVLFGMMNIAVEKRTGTWDRLIISPLKKSSIYLGQLLHYFVLGVLQVGICFIVFDQILNYHFGDQYFAIVVTVMAYVFASVALGMLLIGIVRSPQQLQSIIPIVSTAFAMLGGAFWPLELVTNNFLQVLARITPVYYGTEALKDAMLYNTGVGDLLQPISILLLMGVLFMGIGLNLMERTK</sequence>
<comment type="caution">
    <text evidence="10">The sequence shown here is derived from an EMBL/GenBank/DDBJ whole genome shotgun (WGS) entry which is preliminary data.</text>
</comment>
<keyword evidence="7 8" id="KW-0472">Membrane</keyword>
<keyword evidence="3" id="KW-0813">Transport</keyword>